<organism evidence="2 3">
    <name type="scientific">Boudabousia liubingyangii</name>
    <dbReference type="NCBI Taxonomy" id="1921764"/>
    <lineage>
        <taxon>Bacteria</taxon>
        <taxon>Bacillati</taxon>
        <taxon>Actinomycetota</taxon>
        <taxon>Actinomycetes</taxon>
        <taxon>Actinomycetales</taxon>
        <taxon>Actinomycetaceae</taxon>
        <taxon>Boudabousia</taxon>
    </lineage>
</organism>
<feature type="transmembrane region" description="Helical" evidence="1">
    <location>
        <begin position="36"/>
        <end position="54"/>
    </location>
</feature>
<dbReference type="EMBL" id="MQSV01000003">
    <property type="protein sequence ID" value="OKL47889.1"/>
    <property type="molecule type" value="Genomic_DNA"/>
</dbReference>
<reference evidence="2 3" key="1">
    <citation type="submission" date="2016-11" db="EMBL/GenBank/DDBJ databases">
        <title>Actinomyces gypaetusis sp. nov. isolated from the vulture Gypaetus barbatus in Qinghai Tibet Plateau China.</title>
        <authorList>
            <person name="Meng X."/>
        </authorList>
    </citation>
    <scope>NUCLEOTIDE SEQUENCE [LARGE SCALE GENOMIC DNA]</scope>
    <source>
        <strain evidence="2 3">VUL4_2</strain>
    </source>
</reference>
<dbReference type="Proteomes" id="UP000186785">
    <property type="component" value="Unassembled WGS sequence"/>
</dbReference>
<evidence type="ECO:0000256" key="1">
    <source>
        <dbReference type="SAM" id="Phobius"/>
    </source>
</evidence>
<keyword evidence="1" id="KW-0472">Membrane</keyword>
<keyword evidence="1" id="KW-1133">Transmembrane helix</keyword>
<feature type="transmembrane region" description="Helical" evidence="1">
    <location>
        <begin position="149"/>
        <end position="178"/>
    </location>
</feature>
<evidence type="ECO:0000313" key="2">
    <source>
        <dbReference type="EMBL" id="OKL47889.1"/>
    </source>
</evidence>
<keyword evidence="3" id="KW-1185">Reference proteome</keyword>
<accession>A0A1Q5PLG4</accession>
<feature type="transmembrane region" description="Helical" evidence="1">
    <location>
        <begin position="82"/>
        <end position="108"/>
    </location>
</feature>
<evidence type="ECO:0000313" key="3">
    <source>
        <dbReference type="Proteomes" id="UP000186785"/>
    </source>
</evidence>
<name>A0A1Q5PLG4_9ACTO</name>
<feature type="transmembrane region" description="Helical" evidence="1">
    <location>
        <begin position="120"/>
        <end position="137"/>
    </location>
</feature>
<keyword evidence="1" id="KW-0812">Transmembrane</keyword>
<protein>
    <submittedName>
        <fullName evidence="2">Uncharacterized protein</fullName>
    </submittedName>
</protein>
<proteinExistence type="predicted"/>
<comment type="caution">
    <text evidence="2">The sequence shown here is derived from an EMBL/GenBank/DDBJ whole genome shotgun (WGS) entry which is preliminary data.</text>
</comment>
<gene>
    <name evidence="2" type="ORF">BSR29_05210</name>
</gene>
<dbReference type="STRING" id="1921764.BSR28_06470"/>
<sequence>MHNNGFMDAQDTKPRSLWNRFIDNPILRAWFKVSKYLSALVGYLLTWGLLWLWSTGMTEYRSYLARTTSYVMHGFMDPEPDVWYAIQFLGDLVILVIVGPLIAVLLMGRQQWRTIKSGQFLINVLLMLAPVVLFFLAESFSKDGFLRTGFFIIGVWLIWFVIPWLVAYLFFSAIFAFLDHRDDPSVKVEFSLGSSIDMD</sequence>
<dbReference type="AlphaFoldDB" id="A0A1Q5PLG4"/>